<feature type="transmembrane region" description="Helical" evidence="1">
    <location>
        <begin position="20"/>
        <end position="40"/>
    </location>
</feature>
<comment type="caution">
    <text evidence="2">The sequence shown here is derived from an EMBL/GenBank/DDBJ whole genome shotgun (WGS) entry which is preliminary data.</text>
</comment>
<keyword evidence="1" id="KW-0472">Membrane</keyword>
<feature type="transmembrane region" description="Helical" evidence="1">
    <location>
        <begin position="170"/>
        <end position="188"/>
    </location>
</feature>
<evidence type="ECO:0008006" key="4">
    <source>
        <dbReference type="Google" id="ProtNLM"/>
    </source>
</evidence>
<dbReference type="Pfam" id="PF11188">
    <property type="entry name" value="DUF2975"/>
    <property type="match status" value="1"/>
</dbReference>
<keyword evidence="1" id="KW-1133">Transmembrane helix</keyword>
<proteinExistence type="predicted"/>
<evidence type="ECO:0000256" key="1">
    <source>
        <dbReference type="SAM" id="Phobius"/>
    </source>
</evidence>
<reference evidence="2 3" key="1">
    <citation type="submission" date="2020-07" db="EMBL/GenBank/DDBJ databases">
        <title>Sequencing the genomes of 1000 actinobacteria strains.</title>
        <authorList>
            <person name="Klenk H.-P."/>
        </authorList>
    </citation>
    <scope>NUCLEOTIDE SEQUENCE [LARGE SCALE GENOMIC DNA]</scope>
    <source>
        <strain evidence="2 3">DSM 22083</strain>
    </source>
</reference>
<evidence type="ECO:0000313" key="2">
    <source>
        <dbReference type="EMBL" id="NYE70267.1"/>
    </source>
</evidence>
<protein>
    <recommendedName>
        <fullName evidence="4">DUF2975 domain-containing protein</fullName>
    </recommendedName>
</protein>
<keyword evidence="1" id="KW-0812">Transmembrane</keyword>
<evidence type="ECO:0000313" key="3">
    <source>
        <dbReference type="Proteomes" id="UP000569914"/>
    </source>
</evidence>
<sequence>MEKQRWGWDRSDDAALRAVIIIGVLAVALGGVVAPLAGWLTGGPLIWSGLIGQEAPAPVRDGSGATAVFDGSVRWELAGAGAGFRLIALLPGLIDLLAVVTVALLLWRLLDQLRRDEPFSTLAVRATRGIAIAAAGWLVGKPLSQAAADLMITGPLRPDGFEYVFRVQPLWLAALVGVGVLAAVSEILRRGAKLRADVAGLV</sequence>
<organism evidence="2 3">
    <name type="scientific">Microlunatus parietis</name>
    <dbReference type="NCBI Taxonomy" id="682979"/>
    <lineage>
        <taxon>Bacteria</taxon>
        <taxon>Bacillati</taxon>
        <taxon>Actinomycetota</taxon>
        <taxon>Actinomycetes</taxon>
        <taxon>Propionibacteriales</taxon>
        <taxon>Propionibacteriaceae</taxon>
        <taxon>Microlunatus</taxon>
    </lineage>
</organism>
<dbReference type="EMBL" id="JACCBU010000001">
    <property type="protein sequence ID" value="NYE70267.1"/>
    <property type="molecule type" value="Genomic_DNA"/>
</dbReference>
<gene>
    <name evidence="2" type="ORF">BKA15_001596</name>
</gene>
<keyword evidence="3" id="KW-1185">Reference proteome</keyword>
<name>A0A7Y9I4S4_9ACTN</name>
<feature type="transmembrane region" description="Helical" evidence="1">
    <location>
        <begin position="86"/>
        <end position="110"/>
    </location>
</feature>
<accession>A0A7Y9I4S4</accession>
<dbReference type="InterPro" id="IPR021354">
    <property type="entry name" value="DUF2975"/>
</dbReference>
<dbReference type="Proteomes" id="UP000569914">
    <property type="component" value="Unassembled WGS sequence"/>
</dbReference>
<dbReference type="RefSeq" id="WP_179749591.1">
    <property type="nucleotide sequence ID" value="NZ_JACCBU010000001.1"/>
</dbReference>
<dbReference type="AlphaFoldDB" id="A0A7Y9I4S4"/>